<dbReference type="KEGG" id="mcos:GM418_19815"/>
<feature type="region of interest" description="Disordered" evidence="1">
    <location>
        <begin position="28"/>
        <end position="60"/>
    </location>
</feature>
<evidence type="ECO:0000259" key="2">
    <source>
        <dbReference type="Pfam" id="PF11827"/>
    </source>
</evidence>
<name>A0A6I6JWX9_9BACT</name>
<dbReference type="AlphaFoldDB" id="A0A6I6JWX9"/>
<accession>A0A6I6JWX9</accession>
<evidence type="ECO:0000256" key="1">
    <source>
        <dbReference type="SAM" id="MobiDB-lite"/>
    </source>
</evidence>
<dbReference type="Proteomes" id="UP000428260">
    <property type="component" value="Chromosome"/>
</dbReference>
<gene>
    <name evidence="3" type="ORF">GM418_19815</name>
</gene>
<dbReference type="RefSeq" id="WP_158868978.1">
    <property type="nucleotide sequence ID" value="NZ_CP046401.1"/>
</dbReference>
<proteinExistence type="predicted"/>
<dbReference type="PROSITE" id="PS51257">
    <property type="entry name" value="PROKAR_LIPOPROTEIN"/>
    <property type="match status" value="1"/>
</dbReference>
<feature type="domain" description="DUF3347" evidence="2">
    <location>
        <begin position="95"/>
        <end position="186"/>
    </location>
</feature>
<dbReference type="InterPro" id="IPR021782">
    <property type="entry name" value="DUF3347"/>
</dbReference>
<protein>
    <submittedName>
        <fullName evidence="3">DUF3347 domain-containing protein</fullName>
    </submittedName>
</protein>
<dbReference type="Pfam" id="PF11827">
    <property type="entry name" value="DUF3347"/>
    <property type="match status" value="1"/>
</dbReference>
<keyword evidence="4" id="KW-1185">Reference proteome</keyword>
<dbReference type="EMBL" id="CP046401">
    <property type="protein sequence ID" value="QGY45839.1"/>
    <property type="molecule type" value="Genomic_DNA"/>
</dbReference>
<evidence type="ECO:0000313" key="4">
    <source>
        <dbReference type="Proteomes" id="UP000428260"/>
    </source>
</evidence>
<organism evidence="3 4">
    <name type="scientific">Maribellus comscasis</name>
    <dbReference type="NCBI Taxonomy" id="2681766"/>
    <lineage>
        <taxon>Bacteria</taxon>
        <taxon>Pseudomonadati</taxon>
        <taxon>Bacteroidota</taxon>
        <taxon>Bacteroidia</taxon>
        <taxon>Marinilabiliales</taxon>
        <taxon>Prolixibacteraceae</taxon>
        <taxon>Maribellus</taxon>
    </lineage>
</organism>
<reference evidence="3 4" key="1">
    <citation type="submission" date="2019-11" db="EMBL/GenBank/DDBJ databases">
        <authorList>
            <person name="Zheng R.K."/>
            <person name="Sun C.M."/>
        </authorList>
    </citation>
    <scope>NUCLEOTIDE SEQUENCE [LARGE SCALE GENOMIC DNA]</scope>
    <source>
        <strain evidence="3 4">WC007</strain>
    </source>
</reference>
<evidence type="ECO:0000313" key="3">
    <source>
        <dbReference type="EMBL" id="QGY45839.1"/>
    </source>
</evidence>
<sequence>MKTKKSILISVITSFIIALILTSCGGGNNKEKKESPRLMPSEHGSMSDRTEQGVSTGVEHEQHNNLAENFAHKNIVILDEVYPVNKQTQAELEEVIDAYLLMKNALVNGDVAATNKAINLMLDKIKVVKPEKLDGEGLDAWKDHIGLYTDKLQEMQHVNGLEEKRSYFSHLSEIMYCTIKSFGLKEGNLFAVYCPMAFDGKGAYWIAESKTIQNPYFGDKMPTCGEIKEEL</sequence>